<dbReference type="PANTHER" id="PTHR34403">
    <property type="entry name" value="TOL-PAL SYSTEM PROTEIN TOLA"/>
    <property type="match status" value="1"/>
</dbReference>
<evidence type="ECO:0000313" key="6">
    <source>
        <dbReference type="Proteomes" id="UP000093226"/>
    </source>
</evidence>
<protein>
    <submittedName>
        <fullName evidence="5">Type IX secretion system membrane protein, PorP/SprF family</fullName>
    </submittedName>
</protein>
<sequence length="983" mass="108438">MRNILLIIGIILCSFQQVSCQEDGVVSFRLPIRNSLKFNRYLINPAFSFVREQSSYISFYTKRQWAQFDNAPQTYLFGYSGRITENQGVALGLFQQNYGVLTTFGGVANFAQNIMLEEDSNLTFGLNVGFYKSGINKGKIITNYPDPSLDNIPSNALLTVNPGINYGTAFLDFGVSINNLILYNLKTSKTIADDPEKSIEAHIMHTGYLDTYGFFDKSKFSALVKSEFKKDKTVISGLVQFNIPNGVWAQAGYNSVYGMSAGVGLNISNKISIEYNFEKGTGNLSNFGPSHEIVFAYKFKNKTFDYGDDDDDEGAIIPSANNRKYVPVKSKQSKVTPAKNDQKLKAEQEAKRQEKLKQMAAAKAKADSLAKIKQLAETKTKTETIVQAKQAANAKLRENANAKADSILKARQKAYAEIKAKAKAKNDSLIQARQNALTAAKTNTKSAVTSVPTQTKIVTDNKTKADALAKAKLAADEKAKADALAKAKLAAEEKAKADALAKAKLAADEKAKLAADEKAKADTLTKAKLDAKEKAKADALAKAKLAAEEKAKADALAKAKLATDEKAKADALAKAKLDAEEKAKADALAKAKLDAEEKAKADALAKAKLAADEKAKADALAKAKLAADEKAKADALAKAKLAADEKAKADALAKAKLDAEEKAKADALAKAKLDAEEKAKADALAKGKPITPQNDENAKSMDNLAGMIKEIKNNQQDLLKRFNETVAIKDKDLKDLKEENDLSEKGIFKAPKPFKSVSAENKALESLKTELEQVSNSQKEKINELERIYLLRLKKVSDKNDEYNQFYRETLDRLKREQLEVGQSIQNLNASLEKINSETEIEKKRRIKRASFENDQERYAKDRTTLNQIKEKTPFSAAPLKAEDFDYGEEQSSMQIVKNVKHTENGYYLILAVHNDVTKRDQFLTKTVASGQSNVDFFYDVNTSKYFIYYQKFDTIDEAKNALKNKDNKLYNAKLSIVKIENN</sequence>
<organism evidence="4 6">
    <name type="scientific">Flavobacterium glycines</name>
    <dbReference type="NCBI Taxonomy" id="551990"/>
    <lineage>
        <taxon>Bacteria</taxon>
        <taxon>Pseudomonadati</taxon>
        <taxon>Bacteroidota</taxon>
        <taxon>Flavobacteriia</taxon>
        <taxon>Flavobacteriales</taxon>
        <taxon>Flavobacteriaceae</taxon>
        <taxon>Flavobacterium</taxon>
    </lineage>
</organism>
<reference evidence="3 8" key="4">
    <citation type="submission" date="2019-07" db="EMBL/GenBank/DDBJ databases">
        <title>Whole genome shotgun sequence of Flavobacterium glycines NBRC 105008.</title>
        <authorList>
            <person name="Hosoyama A."/>
            <person name="Uohara A."/>
            <person name="Ohji S."/>
            <person name="Ichikawa N."/>
        </authorList>
    </citation>
    <scope>NUCLEOTIDE SEQUENCE [LARGE SCALE GENOMIC DNA]</scope>
    <source>
        <strain evidence="3 8">NBRC 105008</strain>
    </source>
</reference>
<proteinExistence type="predicted"/>
<comment type="caution">
    <text evidence="4">The sequence shown here is derived from an EMBL/GenBank/DDBJ whole genome shotgun (WGS) entry which is preliminary data.</text>
</comment>
<dbReference type="PANTHER" id="PTHR34403:SF16">
    <property type="entry name" value="GLYCINE, ALANINE AND ASPARAGINE-RICH PROTEIN-LIKE"/>
    <property type="match status" value="1"/>
</dbReference>
<dbReference type="Proteomes" id="UP000182367">
    <property type="component" value="Unassembled WGS sequence"/>
</dbReference>
<dbReference type="Pfam" id="PF11751">
    <property type="entry name" value="PorP_SprF"/>
    <property type="match status" value="1"/>
</dbReference>
<reference evidence="6" key="1">
    <citation type="submission" date="2016-03" db="EMBL/GenBank/DDBJ databases">
        <title>Draft genome sequence of Paenibacillus glacialis DSM 22343.</title>
        <authorList>
            <person name="Shin S.-K."/>
            <person name="Yi H."/>
        </authorList>
    </citation>
    <scope>NUCLEOTIDE SEQUENCE [LARGE SCALE GENOMIC DNA]</scope>
    <source>
        <strain evidence="6">NBRC 105008</strain>
    </source>
</reference>
<dbReference type="EMBL" id="LVEO01000018">
    <property type="protein sequence ID" value="OCB71457.1"/>
    <property type="molecule type" value="Genomic_DNA"/>
</dbReference>
<dbReference type="OrthoDB" id="1393025at2"/>
<dbReference type="Pfam" id="PF08017">
    <property type="entry name" value="Fibrinogen_BP"/>
    <property type="match status" value="1"/>
</dbReference>
<dbReference type="EMBL" id="BJVF01000001">
    <property type="protein sequence ID" value="GEL10479.1"/>
    <property type="molecule type" value="Genomic_DNA"/>
</dbReference>
<dbReference type="Proteomes" id="UP000321579">
    <property type="component" value="Unassembled WGS sequence"/>
</dbReference>
<dbReference type="EMBL" id="FNEO01000001">
    <property type="protein sequence ID" value="SDI66347.1"/>
    <property type="molecule type" value="Genomic_DNA"/>
</dbReference>
<gene>
    <name evidence="4" type="ORF">FBGL_09445</name>
    <name evidence="3" type="ORF">FGL01_12180</name>
    <name evidence="5" type="ORF">SAMN05192550_0481</name>
</gene>
<keyword evidence="7" id="KW-1185">Reference proteome</keyword>
<evidence type="ECO:0000313" key="3">
    <source>
        <dbReference type="EMBL" id="GEL10479.1"/>
    </source>
</evidence>
<feature type="region of interest" description="Disordered" evidence="2">
    <location>
        <begin position="329"/>
        <end position="348"/>
    </location>
</feature>
<name>A0A1B9DP39_9FLAO</name>
<accession>A0A1B9DP39</accession>
<dbReference type="NCBIfam" id="TIGR03519">
    <property type="entry name" value="T9SS_PorP_fam"/>
    <property type="match status" value="1"/>
</dbReference>
<evidence type="ECO:0000313" key="5">
    <source>
        <dbReference type="EMBL" id="SDI66347.1"/>
    </source>
</evidence>
<dbReference type="InterPro" id="IPR012969">
    <property type="entry name" value="Fibrinogen_BP"/>
</dbReference>
<evidence type="ECO:0000256" key="2">
    <source>
        <dbReference type="SAM" id="MobiDB-lite"/>
    </source>
</evidence>
<dbReference type="STRING" id="551990.SAMN05192550_0481"/>
<reference evidence="4" key="2">
    <citation type="submission" date="2016-03" db="EMBL/GenBank/DDBJ databases">
        <authorList>
            <person name="Ploux O."/>
        </authorList>
    </citation>
    <scope>NUCLEOTIDE SEQUENCE</scope>
    <source>
        <strain evidence="4">NBRC 105008</strain>
    </source>
</reference>
<dbReference type="InterPro" id="IPR019861">
    <property type="entry name" value="PorP/SprF_Bacteroidetes"/>
</dbReference>
<feature type="coiled-coil region" evidence="1">
    <location>
        <begin position="701"/>
        <end position="788"/>
    </location>
</feature>
<dbReference type="Proteomes" id="UP000093226">
    <property type="component" value="Unassembled WGS sequence"/>
</dbReference>
<dbReference type="RefSeq" id="WP_074517114.1">
    <property type="nucleotide sequence ID" value="NZ_BJVF01000001.1"/>
</dbReference>
<dbReference type="AlphaFoldDB" id="A0A1B9DP39"/>
<evidence type="ECO:0000313" key="8">
    <source>
        <dbReference type="Proteomes" id="UP000321579"/>
    </source>
</evidence>
<dbReference type="InterPro" id="IPR050972">
    <property type="entry name" value="SDr-like"/>
</dbReference>
<evidence type="ECO:0000313" key="7">
    <source>
        <dbReference type="Proteomes" id="UP000182367"/>
    </source>
</evidence>
<evidence type="ECO:0000313" key="4">
    <source>
        <dbReference type="EMBL" id="OCB71457.1"/>
    </source>
</evidence>
<evidence type="ECO:0000256" key="1">
    <source>
        <dbReference type="SAM" id="Coils"/>
    </source>
</evidence>
<reference evidence="5 7" key="3">
    <citation type="submission" date="2016-10" db="EMBL/GenBank/DDBJ databases">
        <authorList>
            <person name="Varghese N."/>
            <person name="Submissions S."/>
        </authorList>
    </citation>
    <scope>NUCLEOTIDE SEQUENCE [LARGE SCALE GENOMIC DNA]</scope>
    <source>
        <strain evidence="5 7">Gm-149</strain>
    </source>
</reference>
<keyword evidence="1" id="KW-0175">Coiled coil</keyword>